<evidence type="ECO:0000256" key="12">
    <source>
        <dbReference type="ARBA" id="ARBA00023136"/>
    </source>
</evidence>
<keyword evidence="7" id="KW-0653">Protein transport</keyword>
<evidence type="ECO:0000256" key="6">
    <source>
        <dbReference type="ARBA" id="ARBA00022787"/>
    </source>
</evidence>
<evidence type="ECO:0000256" key="9">
    <source>
        <dbReference type="ARBA" id="ARBA00023010"/>
    </source>
</evidence>
<dbReference type="GO" id="GO:0005741">
    <property type="term" value="C:mitochondrial outer membrane"/>
    <property type="evidence" value="ECO:0007669"/>
    <property type="project" value="UniProtKB-SubCell"/>
</dbReference>
<feature type="transmembrane region" description="Helical" evidence="15">
    <location>
        <begin position="25"/>
        <end position="45"/>
    </location>
</feature>
<dbReference type="PANTHER" id="PTHR33281:SF16">
    <property type="match status" value="1"/>
</dbReference>
<dbReference type="PANTHER" id="PTHR33281">
    <property type="entry name" value="UPF0187 PROTEIN YNEE"/>
    <property type="match status" value="1"/>
</dbReference>
<dbReference type="InterPro" id="IPR044669">
    <property type="entry name" value="YneE/VCCN1/2-like"/>
</dbReference>
<sequence>MVELVEVEDESFETKQIGRRRTRTITTLILVCNVVEVLAMLLILATDSEISTDDEDNIPEDETLVDRLRALRDIIPPTTRSYISNKVDTTTSWVKSGLLFSGKTLWIVSTSALLLGVPWALAFAEEQGVLEMETEMKMREQGSQQILGTDTSTAGQLNAQLNAQVKPALFWGGRCHLNTVTTAIRCLSRQILVLVPAPPASGLHTVVSSDSMLPHNTRSIPDLLDEDSSPPNEEENELSKADERRTIEVVKILIAMLYTIKNHLRAEWGVALSPGTSLTEDGQEATTEEYKDLLPNGLRGYEHRGLGLTLELATFIEKFISDGVKKRWFHNASTASMLAQLDNLTQAYGSMEVIRLVPIPVAHLIHHKQTLALFCGILPFAMCSEMDWWAVPLVAFVAFTLYGIEGIAATYEDPFGVAKIDINMDDIVEDARREVEVLLTAWQTQGPSNGGLFRPRVGDLPKSDNSSLYYSDLMEQNEPSQGRNQVRFVVSDLSESRFRDDESERLRAMRMASVVSPGAATEGSEYFSA</sequence>
<keyword evidence="9" id="KW-0811">Translocation</keyword>
<evidence type="ECO:0000256" key="7">
    <source>
        <dbReference type="ARBA" id="ARBA00022927"/>
    </source>
</evidence>
<keyword evidence="12 15" id="KW-0472">Membrane</keyword>
<keyword evidence="8 15" id="KW-1133">Transmembrane helix</keyword>
<name>A0A8H4RDV1_9HELO</name>
<comment type="caution">
    <text evidence="16">The sequence shown here is derived from an EMBL/GenBank/DDBJ whole genome shotgun (WGS) entry which is preliminary data.</text>
</comment>
<keyword evidence="4" id="KW-0813">Transport</keyword>
<dbReference type="Pfam" id="PF25539">
    <property type="entry name" value="Bestrophin_2"/>
    <property type="match status" value="1"/>
</dbReference>
<feature type="region of interest" description="Disordered" evidence="14">
    <location>
        <begin position="206"/>
        <end position="241"/>
    </location>
</feature>
<keyword evidence="10" id="KW-0406">Ion transport</keyword>
<evidence type="ECO:0000313" key="17">
    <source>
        <dbReference type="Proteomes" id="UP000566819"/>
    </source>
</evidence>
<gene>
    <name evidence="16" type="ORF">G7Y89_g11815</name>
</gene>
<evidence type="ECO:0000256" key="4">
    <source>
        <dbReference type="ARBA" id="ARBA00022448"/>
    </source>
</evidence>
<comment type="similarity">
    <text evidence="3">Belongs to the Tom22 family.</text>
</comment>
<evidence type="ECO:0000256" key="3">
    <source>
        <dbReference type="ARBA" id="ARBA00009874"/>
    </source>
</evidence>
<dbReference type="CDD" id="cd22884">
    <property type="entry name" value="TOM22"/>
    <property type="match status" value="1"/>
</dbReference>
<dbReference type="Pfam" id="PF04281">
    <property type="entry name" value="Tom22"/>
    <property type="match status" value="1"/>
</dbReference>
<reference evidence="16 17" key="1">
    <citation type="submission" date="2020-03" db="EMBL/GenBank/DDBJ databases">
        <title>Draft Genome Sequence of Cudoniella acicularis.</title>
        <authorList>
            <person name="Buettner E."/>
            <person name="Kellner H."/>
        </authorList>
    </citation>
    <scope>NUCLEOTIDE SEQUENCE [LARGE SCALE GENOMIC DNA]</scope>
    <source>
        <strain evidence="16 17">DSM 108380</strain>
    </source>
</reference>
<organism evidence="16 17">
    <name type="scientific">Cudoniella acicularis</name>
    <dbReference type="NCBI Taxonomy" id="354080"/>
    <lineage>
        <taxon>Eukaryota</taxon>
        <taxon>Fungi</taxon>
        <taxon>Dikarya</taxon>
        <taxon>Ascomycota</taxon>
        <taxon>Pezizomycotina</taxon>
        <taxon>Leotiomycetes</taxon>
        <taxon>Helotiales</taxon>
        <taxon>Tricladiaceae</taxon>
        <taxon>Cudoniella</taxon>
    </lineage>
</organism>
<dbReference type="GO" id="GO:0005254">
    <property type="term" value="F:chloride channel activity"/>
    <property type="evidence" value="ECO:0007669"/>
    <property type="project" value="InterPro"/>
</dbReference>
<keyword evidence="17" id="KW-1185">Reference proteome</keyword>
<proteinExistence type="inferred from homology"/>
<dbReference type="AlphaFoldDB" id="A0A8H4RDV1"/>
<evidence type="ECO:0000256" key="14">
    <source>
        <dbReference type="SAM" id="MobiDB-lite"/>
    </source>
</evidence>
<dbReference type="OrthoDB" id="1368at2759"/>
<feature type="compositionally biased region" description="Polar residues" evidence="14">
    <location>
        <begin position="206"/>
        <end position="219"/>
    </location>
</feature>
<evidence type="ECO:0000256" key="1">
    <source>
        <dbReference type="ARBA" id="ARBA00004141"/>
    </source>
</evidence>
<evidence type="ECO:0000256" key="11">
    <source>
        <dbReference type="ARBA" id="ARBA00023128"/>
    </source>
</evidence>
<evidence type="ECO:0000256" key="2">
    <source>
        <dbReference type="ARBA" id="ARBA00004572"/>
    </source>
</evidence>
<dbReference type="Proteomes" id="UP000566819">
    <property type="component" value="Unassembled WGS sequence"/>
</dbReference>
<feature type="compositionally biased region" description="Acidic residues" evidence="14">
    <location>
        <begin position="223"/>
        <end position="236"/>
    </location>
</feature>
<evidence type="ECO:0000256" key="13">
    <source>
        <dbReference type="ARBA" id="ARBA00023170"/>
    </source>
</evidence>
<evidence type="ECO:0000256" key="10">
    <source>
        <dbReference type="ARBA" id="ARBA00023065"/>
    </source>
</evidence>
<accession>A0A8H4RDV1</accession>
<comment type="subcellular location">
    <subcellularLocation>
        <location evidence="1">Membrane</location>
        <topology evidence="1">Multi-pass membrane protein</topology>
    </subcellularLocation>
    <subcellularLocation>
        <location evidence="2">Mitochondrion outer membrane</location>
        <topology evidence="2">Single-pass membrane protein</topology>
    </subcellularLocation>
</comment>
<keyword evidence="11" id="KW-0496">Mitochondrion</keyword>
<dbReference type="GO" id="GO:0006886">
    <property type="term" value="P:intracellular protein transport"/>
    <property type="evidence" value="ECO:0007669"/>
    <property type="project" value="InterPro"/>
</dbReference>
<dbReference type="InterPro" id="IPR005683">
    <property type="entry name" value="Tom22"/>
</dbReference>
<evidence type="ECO:0000256" key="15">
    <source>
        <dbReference type="SAM" id="Phobius"/>
    </source>
</evidence>
<keyword evidence="5 15" id="KW-0812">Transmembrane</keyword>
<evidence type="ECO:0000313" key="16">
    <source>
        <dbReference type="EMBL" id="KAF4626347.1"/>
    </source>
</evidence>
<evidence type="ECO:0000256" key="8">
    <source>
        <dbReference type="ARBA" id="ARBA00022989"/>
    </source>
</evidence>
<dbReference type="EMBL" id="JAAMPI010001170">
    <property type="protein sequence ID" value="KAF4626347.1"/>
    <property type="molecule type" value="Genomic_DNA"/>
</dbReference>
<evidence type="ECO:0000256" key="5">
    <source>
        <dbReference type="ARBA" id="ARBA00022692"/>
    </source>
</evidence>
<protein>
    <submittedName>
        <fullName evidence="16">Uncharacterized protein</fullName>
    </submittedName>
</protein>
<keyword evidence="13" id="KW-0675">Receptor</keyword>
<keyword evidence="6" id="KW-1000">Mitochondrion outer membrane</keyword>